<comment type="caution">
    <text evidence="1">The sequence shown here is derived from an EMBL/GenBank/DDBJ whole genome shotgun (WGS) entry which is preliminary data.</text>
</comment>
<dbReference type="EMBL" id="CM051406">
    <property type="protein sequence ID" value="KAJ4703484.1"/>
    <property type="molecule type" value="Genomic_DNA"/>
</dbReference>
<organism evidence="1 2">
    <name type="scientific">Melia azedarach</name>
    <name type="common">Chinaberry tree</name>
    <dbReference type="NCBI Taxonomy" id="155640"/>
    <lineage>
        <taxon>Eukaryota</taxon>
        <taxon>Viridiplantae</taxon>
        <taxon>Streptophyta</taxon>
        <taxon>Embryophyta</taxon>
        <taxon>Tracheophyta</taxon>
        <taxon>Spermatophyta</taxon>
        <taxon>Magnoliopsida</taxon>
        <taxon>eudicotyledons</taxon>
        <taxon>Gunneridae</taxon>
        <taxon>Pentapetalae</taxon>
        <taxon>rosids</taxon>
        <taxon>malvids</taxon>
        <taxon>Sapindales</taxon>
        <taxon>Meliaceae</taxon>
        <taxon>Melia</taxon>
    </lineage>
</organism>
<name>A0ACC1WX59_MELAZ</name>
<dbReference type="Proteomes" id="UP001164539">
    <property type="component" value="Chromosome 13"/>
</dbReference>
<evidence type="ECO:0000313" key="2">
    <source>
        <dbReference type="Proteomes" id="UP001164539"/>
    </source>
</evidence>
<gene>
    <name evidence="1" type="ORF">OWV82_023385</name>
</gene>
<protein>
    <submittedName>
        <fullName evidence="1">Ubiquitin conjugating enzyme</fullName>
    </submittedName>
</protein>
<proteinExistence type="predicted"/>
<accession>A0ACC1WX59</accession>
<keyword evidence="2" id="KW-1185">Reference proteome</keyword>
<evidence type="ECO:0000313" key="1">
    <source>
        <dbReference type="EMBL" id="KAJ4703484.1"/>
    </source>
</evidence>
<sequence>MGPSVRSLPVDQEKLLPVFTNLLEDSQYPYYPGQRVRVRPSNVSKSVKWLCGAWRESQVEGTVCEVDAGLVYVDWLASALMGCDLNVAAPSHLQNSKNLTLLSGFSHANWQLGDWCMLPTADCKVSMEPTFINSSTGNYKKLEKRGLKRGNLSSNLAEIFVIVKTKSTVDVLWQDGSCSLDLDSQTLLPVSVVNSHEFWPGQFVLEKDISDDPHISNGQRWGVVRGVDANEKTVRVQWTKAMNEATDSDIDQTEETLSAYELVEHPDFSYCYGDVVFKLAQNQFGIGKEEDLEGKNCDWDQNDFPDKNYPSCIGIVIGFKDGAVEVRWATGFKTKVGPNEIYGIDKYEGSATTSELHEDNVEELNQETPDKQYSGPGQMNLLNSDGASEVCKKFSWESSSFSLPCAAIGFFMSIATGLFGALGSTSQSGSLSSGQITEDANESEILLQKEVDTCNVCNEPHPSELETFGNKNLIQEVEENQEKEEFLLSTDLQKLDNFRQFDMVSDCSDHHFLGASKGLAFSQVKRSWVKKVQQEWSILERNLPETIYVRIYEDRMDLIRAAIVGAPGTPYHDGLFFFDIFLPPEYPYEPPLLHYISGGLRVNPNLYESGKVCLSLLNTWSGTGTEVWNPGNSTILQVLLSLQALVLNEKPYFNEAGYDKQLGRAEGEKNSVSYNENAFLVTCRSMLYLLHRPPQHFKDLLEEHFSRRSQYILSTCKAYMEGAPVGSAFVQKEDGENSKGCSMGFKIMLAKLYPKLVEAFSGKGIDCSSLLSQKNECPAELQVK</sequence>
<reference evidence="1 2" key="1">
    <citation type="journal article" date="2023" name="Science">
        <title>Complex scaffold remodeling in plant triterpene biosynthesis.</title>
        <authorList>
            <person name="De La Pena R."/>
            <person name="Hodgson H."/>
            <person name="Liu J.C."/>
            <person name="Stephenson M.J."/>
            <person name="Martin A.C."/>
            <person name="Owen C."/>
            <person name="Harkess A."/>
            <person name="Leebens-Mack J."/>
            <person name="Jimenez L.E."/>
            <person name="Osbourn A."/>
            <person name="Sattely E.S."/>
        </authorList>
    </citation>
    <scope>NUCLEOTIDE SEQUENCE [LARGE SCALE GENOMIC DNA]</scope>
    <source>
        <strain evidence="2">cv. JPN11</strain>
        <tissue evidence="1">Leaf</tissue>
    </source>
</reference>